<feature type="chain" id="PRO_5047132466" description="Outer membrane protein beta-barrel domain-containing protein" evidence="1">
    <location>
        <begin position="20"/>
        <end position="257"/>
    </location>
</feature>
<dbReference type="EMBL" id="JAFKCW010000001">
    <property type="protein sequence ID" value="MBN7799273.1"/>
    <property type="molecule type" value="Genomic_DNA"/>
</dbReference>
<gene>
    <name evidence="2" type="ORF">J0A67_00295</name>
</gene>
<evidence type="ECO:0000256" key="1">
    <source>
        <dbReference type="SAM" id="SignalP"/>
    </source>
</evidence>
<keyword evidence="3" id="KW-1185">Reference proteome</keyword>
<protein>
    <recommendedName>
        <fullName evidence="4">Outer membrane protein beta-barrel domain-containing protein</fullName>
    </recommendedName>
</protein>
<dbReference type="RefSeq" id="WP_206567275.1">
    <property type="nucleotide sequence ID" value="NZ_JAFKCW010000001.1"/>
</dbReference>
<proteinExistence type="predicted"/>
<evidence type="ECO:0000313" key="3">
    <source>
        <dbReference type="Proteomes" id="UP000664698"/>
    </source>
</evidence>
<feature type="signal peptide" evidence="1">
    <location>
        <begin position="1"/>
        <end position="19"/>
    </location>
</feature>
<dbReference type="Proteomes" id="UP000664698">
    <property type="component" value="Unassembled WGS sequence"/>
</dbReference>
<accession>A0ABS3BIZ3</accession>
<comment type="caution">
    <text evidence="2">The sequence shown here is derived from an EMBL/GenBank/DDBJ whole genome shotgun (WGS) entry which is preliminary data.</text>
</comment>
<evidence type="ECO:0008006" key="4">
    <source>
        <dbReference type="Google" id="ProtNLM"/>
    </source>
</evidence>
<reference evidence="2 3" key="1">
    <citation type="submission" date="2021-03" db="EMBL/GenBank/DDBJ databases">
        <title>novel species isolated from a fishpond in China.</title>
        <authorList>
            <person name="Lu H."/>
            <person name="Cai Z."/>
        </authorList>
    </citation>
    <scope>NUCLEOTIDE SEQUENCE [LARGE SCALE GENOMIC DNA]</scope>
    <source>
        <strain evidence="2 3">JCM 31546</strain>
    </source>
</reference>
<name>A0ABS3BIZ3_9BACT</name>
<evidence type="ECO:0000313" key="2">
    <source>
        <dbReference type="EMBL" id="MBN7799273.1"/>
    </source>
</evidence>
<keyword evidence="1" id="KW-0732">Signal</keyword>
<sequence>MNKHFLFLVFFIISSTAFSQVQTNALKKASRLERKDTYRKLSDDDGLFLQPQFGMRYGQNPDPLFSGLQDLTLYYGMGVGYRKGNLSLESGLSLYHHTSSAVYFPIWEREEYVMNSDLAALVLPFTFRYDIPTGEKENIRLGAFLTSNCSLIFLKDDDSRAGSIRGEDEELKYSLSSETKSPFFFKTGVHSKIRMFNSSFLNLEVGHFFALGTNRQYTVALEDAPPREISRKWEGITWSVGAVLPIGVLEEKFRKKE</sequence>
<organism evidence="2 3">
    <name type="scientific">Algoriphagus aestuariicola</name>
    <dbReference type="NCBI Taxonomy" id="1852016"/>
    <lineage>
        <taxon>Bacteria</taxon>
        <taxon>Pseudomonadati</taxon>
        <taxon>Bacteroidota</taxon>
        <taxon>Cytophagia</taxon>
        <taxon>Cytophagales</taxon>
        <taxon>Cyclobacteriaceae</taxon>
        <taxon>Algoriphagus</taxon>
    </lineage>
</organism>